<dbReference type="InterPro" id="IPR029058">
    <property type="entry name" value="AB_hydrolase_fold"/>
</dbReference>
<protein>
    <submittedName>
        <fullName evidence="3">Short chain dehydrogenase</fullName>
    </submittedName>
</protein>
<name>A0A3P5WUR2_9RHOB</name>
<dbReference type="Gene3D" id="3.40.50.1820">
    <property type="entry name" value="alpha/beta hydrolase"/>
    <property type="match status" value="1"/>
</dbReference>
<reference evidence="3 4" key="1">
    <citation type="submission" date="2018-11" db="EMBL/GenBank/DDBJ databases">
        <authorList>
            <person name="Criscuolo A."/>
        </authorList>
    </citation>
    <scope>NUCLEOTIDE SEQUENCE [LARGE SCALE GENOMIC DNA]</scope>
    <source>
        <strain evidence="3">ACIP111625</strain>
    </source>
</reference>
<accession>A0A3P5WUR2</accession>
<evidence type="ECO:0000313" key="3">
    <source>
        <dbReference type="EMBL" id="VDC25072.1"/>
    </source>
</evidence>
<dbReference type="GO" id="GO:0047372">
    <property type="term" value="F:monoacylglycerol lipase activity"/>
    <property type="evidence" value="ECO:0007669"/>
    <property type="project" value="TreeGrafter"/>
</dbReference>
<feature type="region of interest" description="Disordered" evidence="1">
    <location>
        <begin position="302"/>
        <end position="328"/>
    </location>
</feature>
<dbReference type="SUPFAM" id="SSF53474">
    <property type="entry name" value="alpha/beta-Hydrolases"/>
    <property type="match status" value="1"/>
</dbReference>
<dbReference type="Pfam" id="PF12697">
    <property type="entry name" value="Abhydrolase_6"/>
    <property type="match status" value="1"/>
</dbReference>
<dbReference type="InterPro" id="IPR050266">
    <property type="entry name" value="AB_hydrolase_sf"/>
</dbReference>
<feature type="domain" description="AB hydrolase-1" evidence="2">
    <location>
        <begin position="37"/>
        <end position="292"/>
    </location>
</feature>
<dbReference type="GO" id="GO:0016020">
    <property type="term" value="C:membrane"/>
    <property type="evidence" value="ECO:0007669"/>
    <property type="project" value="TreeGrafter"/>
</dbReference>
<dbReference type="Proteomes" id="UP000277498">
    <property type="component" value="Unassembled WGS sequence"/>
</dbReference>
<dbReference type="GO" id="GO:0046464">
    <property type="term" value="P:acylglycerol catabolic process"/>
    <property type="evidence" value="ECO:0007669"/>
    <property type="project" value="TreeGrafter"/>
</dbReference>
<proteinExistence type="predicted"/>
<evidence type="ECO:0000259" key="2">
    <source>
        <dbReference type="Pfam" id="PF12697"/>
    </source>
</evidence>
<keyword evidence="4" id="KW-1185">Reference proteome</keyword>
<dbReference type="PANTHER" id="PTHR43798">
    <property type="entry name" value="MONOACYLGLYCEROL LIPASE"/>
    <property type="match status" value="1"/>
</dbReference>
<organism evidence="3 4">
    <name type="scientific">Pseudogemmobacter humi</name>
    <dbReference type="NCBI Taxonomy" id="2483812"/>
    <lineage>
        <taxon>Bacteria</taxon>
        <taxon>Pseudomonadati</taxon>
        <taxon>Pseudomonadota</taxon>
        <taxon>Alphaproteobacteria</taxon>
        <taxon>Rhodobacterales</taxon>
        <taxon>Paracoccaceae</taxon>
        <taxon>Pseudogemmobacter</taxon>
    </lineage>
</organism>
<sequence>MNRIARQPEVTQRLTVKLSDGAEVSVRRWGPARGRRVVLSHGNGLAADGFQDFGRALMQDFEVVAFDLRSHGENASVPQADMPWPRYIADIPEIFDAIAEGFGPRETHGAFHSMSSACTLVAQTKTPRPWASLTLFEPPIAPATEPGLVAEFNIIQHGLAERAAGRRRSFETPEELARSFARASTFAGIPPEAILQLARATLRDTGAGWELACRPEHEASNFDTAGMLSGHWHDFARITVPVQVILGDVAVHDMPLLTRFGQEMAGQFGFRAVTCPGTNHFMQLQKPEFCARQVAAFAQEAETARSREAADTNRETRDESTRGSAIGI</sequence>
<evidence type="ECO:0000313" key="4">
    <source>
        <dbReference type="Proteomes" id="UP000277498"/>
    </source>
</evidence>
<dbReference type="InterPro" id="IPR000073">
    <property type="entry name" value="AB_hydrolase_1"/>
</dbReference>
<dbReference type="PANTHER" id="PTHR43798:SF5">
    <property type="entry name" value="MONOACYLGLYCEROL LIPASE ABHD6"/>
    <property type="match status" value="1"/>
</dbReference>
<dbReference type="OrthoDB" id="8263625at2"/>
<feature type="compositionally biased region" description="Basic and acidic residues" evidence="1">
    <location>
        <begin position="302"/>
        <end position="321"/>
    </location>
</feature>
<dbReference type="AlphaFoldDB" id="A0A3P5WUR2"/>
<evidence type="ECO:0000256" key="1">
    <source>
        <dbReference type="SAM" id="MobiDB-lite"/>
    </source>
</evidence>
<gene>
    <name evidence="3" type="ORF">XINFAN_01373</name>
</gene>
<dbReference type="EMBL" id="UXAW01000051">
    <property type="protein sequence ID" value="VDC25072.1"/>
    <property type="molecule type" value="Genomic_DNA"/>
</dbReference>
<dbReference type="RefSeq" id="WP_160144556.1">
    <property type="nucleotide sequence ID" value="NZ_UXAW01000051.1"/>
</dbReference>